<evidence type="ECO:0000313" key="2">
    <source>
        <dbReference type="EMBL" id="OBX63210.1"/>
    </source>
</evidence>
<name>A0A1B8Q2M4_MORLA</name>
<reference evidence="2 3" key="1">
    <citation type="submission" date="2016-06" db="EMBL/GenBank/DDBJ databases">
        <title>Draft genome of Moraxella lacunata CCUG 57757A.</title>
        <authorList>
            <person name="Salva-Serra F."/>
            <person name="Engstrom-Jakobsson H."/>
            <person name="Thorell K."/>
            <person name="Gonzales-Siles L."/>
            <person name="Karlsson R."/>
            <person name="Boulund F."/>
            <person name="Engstrand L."/>
            <person name="Kristiansson E."/>
            <person name="Moore E."/>
        </authorList>
    </citation>
    <scope>NUCLEOTIDE SEQUENCE [LARGE SCALE GENOMIC DNA]</scope>
    <source>
        <strain evidence="2 3">CCUG 57757A</strain>
    </source>
</reference>
<dbReference type="PROSITE" id="PS51257">
    <property type="entry name" value="PROKAR_LIPOPROTEIN"/>
    <property type="match status" value="1"/>
</dbReference>
<dbReference type="Proteomes" id="UP000092607">
    <property type="component" value="Unassembled WGS sequence"/>
</dbReference>
<protein>
    <submittedName>
        <fullName evidence="2">Uncharacterized protein</fullName>
    </submittedName>
</protein>
<dbReference type="RefSeq" id="WP_065256846.1">
    <property type="nucleotide sequence ID" value="NZ_JARDJM010000058.1"/>
</dbReference>
<organism evidence="2 3">
    <name type="scientific">Moraxella lacunata</name>
    <dbReference type="NCBI Taxonomy" id="477"/>
    <lineage>
        <taxon>Bacteria</taxon>
        <taxon>Pseudomonadati</taxon>
        <taxon>Pseudomonadota</taxon>
        <taxon>Gammaproteobacteria</taxon>
        <taxon>Moraxellales</taxon>
        <taxon>Moraxellaceae</taxon>
        <taxon>Moraxella</taxon>
    </lineage>
</organism>
<feature type="signal peptide" evidence="1">
    <location>
        <begin position="1"/>
        <end position="17"/>
    </location>
</feature>
<feature type="chain" id="PRO_5008612087" evidence="1">
    <location>
        <begin position="18"/>
        <end position="152"/>
    </location>
</feature>
<proteinExistence type="predicted"/>
<dbReference type="AlphaFoldDB" id="A0A1B8Q2M4"/>
<evidence type="ECO:0000256" key="1">
    <source>
        <dbReference type="SAM" id="SignalP"/>
    </source>
</evidence>
<accession>A0A1B8Q2M4</accession>
<comment type="caution">
    <text evidence="2">The sequence shown here is derived from an EMBL/GenBank/DDBJ whole genome shotgun (WGS) entry which is preliminary data.</text>
</comment>
<dbReference type="EMBL" id="LZMS01000052">
    <property type="protein sequence ID" value="OBX63210.1"/>
    <property type="molecule type" value="Genomic_DNA"/>
</dbReference>
<keyword evidence="1" id="KW-0732">Signal</keyword>
<sequence>MKIKALSLLALTTFALSACVSTTGTNNATPNVYSTTQGGQTVNIDVSELGGLQGAFNNALSQAVGELKKPTVLTNITNFTTERKTVQGKEYAMLYFHTADGKVYIGRANPADLTQEKIDRFKKVKGATVIGAIPAQGQPNHFVIRDIKDFVY</sequence>
<evidence type="ECO:0000313" key="3">
    <source>
        <dbReference type="Proteomes" id="UP000092607"/>
    </source>
</evidence>
<gene>
    <name evidence="2" type="ORF">A9309_05960</name>
</gene>